<feature type="transmembrane region" description="Helical" evidence="1">
    <location>
        <begin position="12"/>
        <end position="33"/>
    </location>
</feature>
<keyword evidence="1" id="KW-0812">Transmembrane</keyword>
<protein>
    <submittedName>
        <fullName evidence="2">Uncharacterized protein</fullName>
    </submittedName>
</protein>
<gene>
    <name evidence="2" type="ORF">SAMN05444342_2514</name>
</gene>
<dbReference type="EMBL" id="FRAN01000003">
    <property type="protein sequence ID" value="SHK88720.1"/>
    <property type="molecule type" value="Genomic_DNA"/>
</dbReference>
<evidence type="ECO:0000313" key="2">
    <source>
        <dbReference type="EMBL" id="SHK88720.1"/>
    </source>
</evidence>
<name>A0A1M6W4N5_HALPU</name>
<proteinExistence type="predicted"/>
<dbReference type="AlphaFoldDB" id="A0A1M6W4N5"/>
<accession>A0A1M6W4N5</accession>
<reference evidence="3" key="1">
    <citation type="submission" date="2016-11" db="EMBL/GenBank/DDBJ databases">
        <authorList>
            <person name="Varghese N."/>
            <person name="Submissions S."/>
        </authorList>
    </citation>
    <scope>NUCLEOTIDE SEQUENCE [LARGE SCALE GENOMIC DNA]</scope>
    <source>
        <strain evidence="3">DX253</strain>
    </source>
</reference>
<evidence type="ECO:0000256" key="1">
    <source>
        <dbReference type="SAM" id="Phobius"/>
    </source>
</evidence>
<keyword evidence="1" id="KW-1133">Transmembrane helix</keyword>
<evidence type="ECO:0000313" key="3">
    <source>
        <dbReference type="Proteomes" id="UP000184203"/>
    </source>
</evidence>
<dbReference type="Proteomes" id="UP000184203">
    <property type="component" value="Unassembled WGS sequence"/>
</dbReference>
<sequence>MNINYRAIQSGVGIVLMAVIAYFAINNLLVAISPNIISIGGSGDIGAVVSVVIFTVGAVLTSHAFLVTIHSD</sequence>
<keyword evidence="1" id="KW-0472">Membrane</keyword>
<feature type="transmembrane region" description="Helical" evidence="1">
    <location>
        <begin position="45"/>
        <end position="69"/>
    </location>
</feature>
<organism evidence="2 3">
    <name type="scientific">Haladaptatus paucihalophilus DX253</name>
    <dbReference type="NCBI Taxonomy" id="797209"/>
    <lineage>
        <taxon>Archaea</taxon>
        <taxon>Methanobacteriati</taxon>
        <taxon>Methanobacteriota</taxon>
        <taxon>Stenosarchaea group</taxon>
        <taxon>Halobacteria</taxon>
        <taxon>Halobacteriales</taxon>
        <taxon>Haladaptataceae</taxon>
        <taxon>Haladaptatus</taxon>
    </lineage>
</organism>
<keyword evidence="3" id="KW-1185">Reference proteome</keyword>